<dbReference type="InterPro" id="IPR027417">
    <property type="entry name" value="P-loop_NTPase"/>
</dbReference>
<dbReference type="RefSeq" id="XP_002480049.1">
    <property type="nucleotide sequence ID" value="XM_002480004.1"/>
</dbReference>
<evidence type="ECO:0000259" key="3">
    <source>
        <dbReference type="Pfam" id="PF01926"/>
    </source>
</evidence>
<dbReference type="PhylomeDB" id="B8M509"/>
<sequence length="408" mass="47669">MGVTGSGKSTFISLLADQPVEVGHSLHSSTVDIRIYSFDDEREGTIVLIDTPGFDDTTRSNTEVLKEIAFFLAALYKQNLCFCGIIYLHRITDPRMQGSTMKNLRMLQLMCGKENFKHVALATTMWENMKSSEKGERIGHQRLMEMRRPDFFGQILGEGRDIIQHDGSPESARKIVRLLTEQNKKVVLDIQYELIDEGMSLDETSAGQYLREDFLEAQKRFDAEIAELQGIMEDAMNEKDEETMQAIRAERKAAETRIMRHAQDWEGLNITMQQLTHEKHLQYRDLAMNFREREQARSTKMQAAERRIRELEIMLNEMERERKTESTRISRESPPRKLNRSREQTRDRQRERLELHRDLSQPTIERRIRPRGKRRESPILMLLKGMFGGLFGYPEDEGSPWVIRRQTS</sequence>
<feature type="region of interest" description="Disordered" evidence="2">
    <location>
        <begin position="318"/>
        <end position="372"/>
    </location>
</feature>
<gene>
    <name evidence="4" type="ORF">TSTA_028960</name>
</gene>
<dbReference type="VEuPathDB" id="FungiDB:TSTA_028960"/>
<dbReference type="HOGENOM" id="CLU_018003_1_1_1"/>
<proteinExistence type="predicted"/>
<organism evidence="4 5">
    <name type="scientific">Talaromyces stipitatus (strain ATCC 10500 / CBS 375.48 / QM 6759 / NRRL 1006)</name>
    <name type="common">Penicillium stipitatum</name>
    <dbReference type="NCBI Taxonomy" id="441959"/>
    <lineage>
        <taxon>Eukaryota</taxon>
        <taxon>Fungi</taxon>
        <taxon>Dikarya</taxon>
        <taxon>Ascomycota</taxon>
        <taxon>Pezizomycotina</taxon>
        <taxon>Eurotiomycetes</taxon>
        <taxon>Eurotiomycetidae</taxon>
        <taxon>Eurotiales</taxon>
        <taxon>Trichocomaceae</taxon>
        <taxon>Talaromyces</taxon>
        <taxon>Talaromyces sect. Talaromyces</taxon>
    </lineage>
</organism>
<accession>B8M509</accession>
<feature type="compositionally biased region" description="Basic and acidic residues" evidence="2">
    <location>
        <begin position="318"/>
        <end position="367"/>
    </location>
</feature>
<dbReference type="InterPro" id="IPR006073">
    <property type="entry name" value="GTP-bd"/>
</dbReference>
<reference evidence="5" key="1">
    <citation type="journal article" date="2015" name="Genome Announc.">
        <title>Genome sequence of the AIDS-associated pathogen Penicillium marneffei (ATCC18224) and its near taxonomic relative Talaromyces stipitatus (ATCC10500).</title>
        <authorList>
            <person name="Nierman W.C."/>
            <person name="Fedorova-Abrams N.D."/>
            <person name="Andrianopoulos A."/>
        </authorList>
    </citation>
    <scope>NUCLEOTIDE SEQUENCE [LARGE SCALE GENOMIC DNA]</scope>
    <source>
        <strain evidence="5">ATCC 10500 / CBS 375.48 / QM 6759 / NRRL 1006</strain>
    </source>
</reference>
<feature type="coiled-coil region" evidence="1">
    <location>
        <begin position="218"/>
        <end position="264"/>
    </location>
</feature>
<evidence type="ECO:0000256" key="2">
    <source>
        <dbReference type="SAM" id="MobiDB-lite"/>
    </source>
</evidence>
<dbReference type="CDD" id="cd00882">
    <property type="entry name" value="Ras_like_GTPase"/>
    <property type="match status" value="1"/>
</dbReference>
<name>B8M509_TALSN</name>
<dbReference type="Pfam" id="PF01926">
    <property type="entry name" value="MMR_HSR1"/>
    <property type="match status" value="1"/>
</dbReference>
<dbReference type="SUPFAM" id="SSF52540">
    <property type="entry name" value="P-loop containing nucleoside triphosphate hydrolases"/>
    <property type="match status" value="1"/>
</dbReference>
<protein>
    <recommendedName>
        <fullName evidence="3">G domain-containing protein</fullName>
    </recommendedName>
</protein>
<dbReference type="OMA" id="MEDAMNE"/>
<evidence type="ECO:0000313" key="5">
    <source>
        <dbReference type="Proteomes" id="UP000001745"/>
    </source>
</evidence>
<dbReference type="GeneID" id="8099015"/>
<dbReference type="eggNOG" id="ENOG502RVU5">
    <property type="taxonomic scope" value="Eukaryota"/>
</dbReference>
<keyword evidence="5" id="KW-1185">Reference proteome</keyword>
<evidence type="ECO:0000256" key="1">
    <source>
        <dbReference type="SAM" id="Coils"/>
    </source>
</evidence>
<feature type="domain" description="G" evidence="3">
    <location>
        <begin position="1"/>
        <end position="55"/>
    </location>
</feature>
<dbReference type="Proteomes" id="UP000001745">
    <property type="component" value="Unassembled WGS sequence"/>
</dbReference>
<keyword evidence="1" id="KW-0175">Coiled coil</keyword>
<dbReference type="OrthoDB" id="8954335at2759"/>
<dbReference type="InParanoid" id="B8M509"/>
<dbReference type="EMBL" id="EQ962654">
    <property type="protein sequence ID" value="EED19615.1"/>
    <property type="molecule type" value="Genomic_DNA"/>
</dbReference>
<dbReference type="AlphaFoldDB" id="B8M509"/>
<dbReference type="GO" id="GO:0005525">
    <property type="term" value="F:GTP binding"/>
    <property type="evidence" value="ECO:0007669"/>
    <property type="project" value="InterPro"/>
</dbReference>
<dbReference type="Gene3D" id="3.40.50.300">
    <property type="entry name" value="P-loop containing nucleotide triphosphate hydrolases"/>
    <property type="match status" value="1"/>
</dbReference>
<evidence type="ECO:0000313" key="4">
    <source>
        <dbReference type="EMBL" id="EED19615.1"/>
    </source>
</evidence>